<accession>A0ABV7Y578</accession>
<protein>
    <submittedName>
        <fullName evidence="2">Uncharacterized protein</fullName>
    </submittedName>
</protein>
<gene>
    <name evidence="2" type="ORF">ACFOUW_02835</name>
</gene>
<organism evidence="2 3">
    <name type="scientific">Tenggerimyces flavus</name>
    <dbReference type="NCBI Taxonomy" id="1708749"/>
    <lineage>
        <taxon>Bacteria</taxon>
        <taxon>Bacillati</taxon>
        <taxon>Actinomycetota</taxon>
        <taxon>Actinomycetes</taxon>
        <taxon>Propionibacteriales</taxon>
        <taxon>Nocardioidaceae</taxon>
        <taxon>Tenggerimyces</taxon>
    </lineage>
</organism>
<comment type="caution">
    <text evidence="2">The sequence shown here is derived from an EMBL/GenBank/DDBJ whole genome shotgun (WGS) entry which is preliminary data.</text>
</comment>
<evidence type="ECO:0000313" key="2">
    <source>
        <dbReference type="EMBL" id="MFC3759756.1"/>
    </source>
</evidence>
<reference evidence="3" key="1">
    <citation type="journal article" date="2019" name="Int. J. Syst. Evol. Microbiol.">
        <title>The Global Catalogue of Microorganisms (GCM) 10K type strain sequencing project: providing services to taxonomists for standard genome sequencing and annotation.</title>
        <authorList>
            <consortium name="The Broad Institute Genomics Platform"/>
            <consortium name="The Broad Institute Genome Sequencing Center for Infectious Disease"/>
            <person name="Wu L."/>
            <person name="Ma J."/>
        </authorList>
    </citation>
    <scope>NUCLEOTIDE SEQUENCE [LARGE SCALE GENOMIC DNA]</scope>
    <source>
        <strain evidence="3">CGMCC 4.7241</strain>
    </source>
</reference>
<evidence type="ECO:0000256" key="1">
    <source>
        <dbReference type="SAM" id="MobiDB-lite"/>
    </source>
</evidence>
<name>A0ABV7Y578_9ACTN</name>
<dbReference type="Proteomes" id="UP001595699">
    <property type="component" value="Unassembled WGS sequence"/>
</dbReference>
<evidence type="ECO:0000313" key="3">
    <source>
        <dbReference type="Proteomes" id="UP001595699"/>
    </source>
</evidence>
<dbReference type="EMBL" id="JBHRZH010000004">
    <property type="protein sequence ID" value="MFC3759756.1"/>
    <property type="molecule type" value="Genomic_DNA"/>
</dbReference>
<feature type="region of interest" description="Disordered" evidence="1">
    <location>
        <begin position="68"/>
        <end position="88"/>
    </location>
</feature>
<sequence>MPEAPDEPVGSLAEETAKLLGTLAEWVRHHADAWEADLEACPLWQEVRSAVADLGQAVNDLLDPAEADGRARSSAGFQTIDLDDPEGT</sequence>
<dbReference type="RefSeq" id="WP_205120406.1">
    <property type="nucleotide sequence ID" value="NZ_JAFBCM010000001.1"/>
</dbReference>
<keyword evidence="3" id="KW-1185">Reference proteome</keyword>
<proteinExistence type="predicted"/>